<keyword evidence="3" id="KW-0963">Cytoplasm</keyword>
<evidence type="ECO:0000256" key="9">
    <source>
        <dbReference type="SAM" id="Coils"/>
    </source>
</evidence>
<accession>A0A1S0UGC2</accession>
<dbReference type="RefSeq" id="XP_020305385.1">
    <property type="nucleotide sequence ID" value="XM_020450886.1"/>
</dbReference>
<dbReference type="PANTHER" id="PTHR46275">
    <property type="entry name" value="HEPATOCYTE GROWTH FACTOR-REGULATED TYROSINE KINASE SUBSTRATE"/>
    <property type="match status" value="1"/>
</dbReference>
<dbReference type="SMART" id="SM00064">
    <property type="entry name" value="FYVE"/>
    <property type="match status" value="1"/>
</dbReference>
<dbReference type="CTD" id="9946672"/>
<dbReference type="GO" id="GO:0032456">
    <property type="term" value="P:endocytic recycling"/>
    <property type="evidence" value="ECO:0007669"/>
    <property type="project" value="TreeGrafter"/>
</dbReference>
<evidence type="ECO:0000259" key="12">
    <source>
        <dbReference type="PROSITE" id="PS50179"/>
    </source>
</evidence>
<evidence type="ECO:0000313" key="15">
    <source>
        <dbReference type="WBParaSite" id="EN70_2600"/>
    </source>
</evidence>
<reference evidence="13 14" key="1">
    <citation type="submission" date="2012-04" db="EMBL/GenBank/DDBJ databases">
        <title>The Genome Sequence of Loa loa.</title>
        <authorList>
            <consortium name="The Broad Institute Genome Sequencing Platform"/>
            <consortium name="Broad Institute Genome Sequencing Center for Infectious Disease"/>
            <person name="Nutman T.B."/>
            <person name="Fink D.L."/>
            <person name="Russ C."/>
            <person name="Young S."/>
            <person name="Zeng Q."/>
            <person name="Gargeya S."/>
            <person name="Alvarado L."/>
            <person name="Berlin A."/>
            <person name="Chapman S.B."/>
            <person name="Chen Z."/>
            <person name="Freedman E."/>
            <person name="Gellesch M."/>
            <person name="Goldberg J."/>
            <person name="Griggs A."/>
            <person name="Gujja S."/>
            <person name="Heilman E.R."/>
            <person name="Heiman D."/>
            <person name="Howarth C."/>
            <person name="Mehta T."/>
            <person name="Neiman D."/>
            <person name="Pearson M."/>
            <person name="Roberts A."/>
            <person name="Saif S."/>
            <person name="Shea T."/>
            <person name="Shenoy N."/>
            <person name="Sisk P."/>
            <person name="Stolte C."/>
            <person name="Sykes S."/>
            <person name="White J."/>
            <person name="Yandava C."/>
            <person name="Haas B."/>
            <person name="Henn M.R."/>
            <person name="Nusbaum C."/>
            <person name="Birren B."/>
        </authorList>
    </citation>
    <scope>NUCLEOTIDE SEQUENCE [LARGE SCALE GENOMIC DNA]</scope>
</reference>
<name>A0A1I7VHF2_LOALO</name>
<keyword evidence="9" id="KW-0175">Coiled coil</keyword>
<sequence length="840" mass="94600">MAKRFERQLDKATDSTLIDPNWDAIIECVDLIRGGEVPVKAAVAAIRKRYHNENPHVAHHALLVLEACMKNCGVKFHAEIATRDFMEDLKNLSLDTTPDKVKNKILELLQCWALAFKNKPEYKIVVDTHNLMKLAGFDFPHVAEADAMFIAESAPEWADGEECFRCRTAFGIITRKHHCRACGQIFCDKCSSKQSFLPQYGIEKQVRVCDGCYEKTTTKKTDVSCSQNSVPLSSKTDKSLSVDARKTAEQRDLELKQAEEDEINLAIALSRSEAEAQERERQRRLYELYNGTDNLNDVKTNGTAYDGELNKSVYKGAAPSIGSDTPVSSSVAYVDPELARYLNRDYWQQRKNEQRNAITTVFTSDDHQKVPTPTAPPPSESSRCAPSHDRDGAVSLAEPSFTSTTKQLESDTAAASHFINTEEEETAETMEFCRQLVEQVTVMDNRIRSNIARNRSVVNDTAIQSLFIRLTEMHAQVMARMNKLEDQRNHFESLQDSLAHIQEARQAIDALREDHERQKQARIMEEQRLKQIQMQQKVDLMRQKKHEMILHQRQMALLRFQQQEREMQMKRMQMMGQSIQMNPTGQPTEIHYSQMVTEPSQATIQGNGVPCGYPPNAYVGQAQLSYGMPMTVTAQNYPSGAHMMQDGVAAATITQNSSIANYAPIQPYVDQVSLDMQQLQEQQQFFKSDVSTSNYQLNVVQNSAQLTASNTPTYSVASLQSSISRTYPGYQQLLEPAVTIPGGQQQQQQFQAAAANVAFQKLGPEEQQKPSFVPPTTVSAALSQHTNRMMQPFSPYSLSNGVMMEQSAQNMHYSVQSQANEESQSQLAVQPAEELLISFD</sequence>
<dbReference type="InterPro" id="IPR017455">
    <property type="entry name" value="Znf_FYVE-rel"/>
</dbReference>
<comment type="subcellular location">
    <subcellularLocation>
        <location evidence="1">Cytoplasm</location>
    </subcellularLocation>
</comment>
<evidence type="ECO:0000313" key="14">
    <source>
        <dbReference type="Proteomes" id="UP000095285"/>
    </source>
</evidence>
<dbReference type="PIRSF" id="PIRSF036956">
    <property type="entry name" value="Hrs_Vps27"/>
    <property type="match status" value="1"/>
</dbReference>
<dbReference type="CDD" id="cd03569">
    <property type="entry name" value="VHS_Hrs"/>
    <property type="match status" value="1"/>
</dbReference>
<evidence type="ECO:0000256" key="6">
    <source>
        <dbReference type="ARBA" id="ARBA00022771"/>
    </source>
</evidence>
<dbReference type="EMBL" id="JH712295">
    <property type="protein sequence ID" value="EJD74466.1"/>
    <property type="molecule type" value="Genomic_DNA"/>
</dbReference>
<proteinExistence type="predicted"/>
<dbReference type="GO" id="GO:0008270">
    <property type="term" value="F:zinc ion binding"/>
    <property type="evidence" value="ECO:0007669"/>
    <property type="project" value="UniProtKB-KW"/>
</dbReference>
<feature type="coiled-coil region" evidence="9">
    <location>
        <begin position="484"/>
        <end position="528"/>
    </location>
</feature>
<keyword evidence="7" id="KW-0862">Zinc</keyword>
<dbReference type="AlphaFoldDB" id="A0A1I7VHF2"/>
<feature type="region of interest" description="Disordered" evidence="10">
    <location>
        <begin position="360"/>
        <end position="393"/>
    </location>
</feature>
<dbReference type="GO" id="GO:0033565">
    <property type="term" value="C:ESCRT-0 complex"/>
    <property type="evidence" value="ECO:0007669"/>
    <property type="project" value="EnsemblMetazoa"/>
</dbReference>
<evidence type="ECO:0000256" key="8">
    <source>
        <dbReference type="PROSITE-ProRule" id="PRU00091"/>
    </source>
</evidence>
<dbReference type="GO" id="GO:0035091">
    <property type="term" value="F:phosphatidylinositol binding"/>
    <property type="evidence" value="ECO:0007669"/>
    <property type="project" value="InterPro"/>
</dbReference>
<evidence type="ECO:0000256" key="4">
    <source>
        <dbReference type="ARBA" id="ARBA00022553"/>
    </source>
</evidence>
<organism evidence="14 15">
    <name type="scientific">Loa loa</name>
    <name type="common">Eye worm</name>
    <name type="synonym">Filaria loa</name>
    <dbReference type="NCBI Taxonomy" id="7209"/>
    <lineage>
        <taxon>Eukaryota</taxon>
        <taxon>Metazoa</taxon>
        <taxon>Ecdysozoa</taxon>
        <taxon>Nematoda</taxon>
        <taxon>Chromadorea</taxon>
        <taxon>Rhabditida</taxon>
        <taxon>Spirurina</taxon>
        <taxon>Spiruromorpha</taxon>
        <taxon>Filarioidea</taxon>
        <taxon>Onchocercidae</taxon>
        <taxon>Loa</taxon>
    </lineage>
</organism>
<reference evidence="15" key="2">
    <citation type="submission" date="2016-11" db="UniProtKB">
        <authorList>
            <consortium name="WormBaseParasite"/>
        </authorList>
    </citation>
    <scope>IDENTIFICATION</scope>
</reference>
<dbReference type="WBParaSite" id="EN70_2600">
    <property type="protein sequence ID" value="EN70_2600"/>
    <property type="gene ID" value="EN70_2600"/>
</dbReference>
<evidence type="ECO:0000256" key="7">
    <source>
        <dbReference type="ARBA" id="ARBA00022833"/>
    </source>
</evidence>
<dbReference type="Pfam" id="PF00790">
    <property type="entry name" value="VHS"/>
    <property type="match status" value="1"/>
</dbReference>
<dbReference type="GO" id="GO:0031623">
    <property type="term" value="P:receptor internalization"/>
    <property type="evidence" value="ECO:0007669"/>
    <property type="project" value="TreeGrafter"/>
</dbReference>
<dbReference type="eggNOG" id="KOG1818">
    <property type="taxonomic scope" value="Eukaryota"/>
</dbReference>
<dbReference type="InterPro" id="IPR017073">
    <property type="entry name" value="HGS/VPS27"/>
</dbReference>
<evidence type="ECO:0000259" key="11">
    <source>
        <dbReference type="PROSITE" id="PS50178"/>
    </source>
</evidence>
<feature type="domain" description="FYVE-type" evidence="11">
    <location>
        <begin position="157"/>
        <end position="217"/>
    </location>
</feature>
<dbReference type="CDD" id="cd21387">
    <property type="entry name" value="GAT_Hrs"/>
    <property type="match status" value="1"/>
</dbReference>
<dbReference type="InterPro" id="IPR002014">
    <property type="entry name" value="VHS_dom"/>
</dbReference>
<dbReference type="Pfam" id="PF12210">
    <property type="entry name" value="Hrs_helical"/>
    <property type="match status" value="1"/>
</dbReference>
<dbReference type="SUPFAM" id="SSF48464">
    <property type="entry name" value="ENTH/VHS domain"/>
    <property type="match status" value="1"/>
</dbReference>
<dbReference type="OMA" id="MILHQRQ"/>
<dbReference type="OrthoDB" id="957735at2759"/>
<dbReference type="CDD" id="cd15720">
    <property type="entry name" value="FYVE_Hrs"/>
    <property type="match status" value="1"/>
</dbReference>
<dbReference type="GO" id="GO:0010008">
    <property type="term" value="C:endosome membrane"/>
    <property type="evidence" value="ECO:0007669"/>
    <property type="project" value="EnsemblMetazoa"/>
</dbReference>
<evidence type="ECO:0000313" key="13">
    <source>
        <dbReference type="EMBL" id="EJD74466.1"/>
    </source>
</evidence>
<keyword evidence="4" id="KW-0597">Phosphoprotein</keyword>
<keyword evidence="5" id="KW-0479">Metal-binding</keyword>
<evidence type="ECO:0000256" key="3">
    <source>
        <dbReference type="ARBA" id="ARBA00022490"/>
    </source>
</evidence>
<dbReference type="Gene3D" id="3.30.40.10">
    <property type="entry name" value="Zinc/RING finger domain, C3HC4 (zinc finger)"/>
    <property type="match status" value="1"/>
</dbReference>
<dbReference type="KEGG" id="loa:LOAG_18222"/>
<dbReference type="InterPro" id="IPR008942">
    <property type="entry name" value="ENTH_VHS"/>
</dbReference>
<dbReference type="GeneID" id="9946672"/>
<dbReference type="InterPro" id="IPR024641">
    <property type="entry name" value="HRS_helical"/>
</dbReference>
<dbReference type="STRING" id="7209.A0A1I7VHF2"/>
<dbReference type="Gene3D" id="1.25.40.90">
    <property type="match status" value="1"/>
</dbReference>
<evidence type="ECO:0000256" key="2">
    <source>
        <dbReference type="ARBA" id="ARBA00015450"/>
    </source>
</evidence>
<evidence type="ECO:0000256" key="1">
    <source>
        <dbReference type="ARBA" id="ARBA00004496"/>
    </source>
</evidence>
<dbReference type="GO" id="GO:0005769">
    <property type="term" value="C:early endosome"/>
    <property type="evidence" value="ECO:0007669"/>
    <property type="project" value="EnsemblMetazoa"/>
</dbReference>
<keyword evidence="14" id="KW-1185">Reference proteome</keyword>
<dbReference type="SMART" id="SM00288">
    <property type="entry name" value="VHS"/>
    <property type="match status" value="1"/>
</dbReference>
<dbReference type="PROSITE" id="PS50178">
    <property type="entry name" value="ZF_FYVE"/>
    <property type="match status" value="1"/>
</dbReference>
<accession>A0A1I7VHF2</accession>
<dbReference type="Proteomes" id="UP000095285">
    <property type="component" value="Unassembled WGS sequence"/>
</dbReference>
<gene>
    <name evidence="13 15" type="ORF">LOAG_18222</name>
</gene>
<dbReference type="FunCoup" id="A0A1I7VHF2">
    <property type="interactions" value="2180"/>
</dbReference>
<dbReference type="GO" id="GO:0097499">
    <property type="term" value="P:protein localization to non-motile cilium"/>
    <property type="evidence" value="ECO:0007669"/>
    <property type="project" value="EnsemblMetazoa"/>
</dbReference>
<protein>
    <recommendedName>
        <fullName evidence="2">Hepatocyte growth factor-regulated tyrosine kinase substrate</fullName>
    </recommendedName>
</protein>
<feature type="domain" description="VHS" evidence="12">
    <location>
        <begin position="12"/>
        <end position="140"/>
    </location>
</feature>
<dbReference type="GO" id="GO:0043130">
    <property type="term" value="F:ubiquitin binding"/>
    <property type="evidence" value="ECO:0007669"/>
    <property type="project" value="EnsemblMetazoa"/>
</dbReference>
<dbReference type="SUPFAM" id="SSF57903">
    <property type="entry name" value="FYVE/PHD zinc finger"/>
    <property type="match status" value="1"/>
</dbReference>
<dbReference type="PANTHER" id="PTHR46275:SF1">
    <property type="entry name" value="HEPATOCYTE GROWTH FACTOR-REGULATED TYROSINE KINASE SUBSTRATE"/>
    <property type="match status" value="1"/>
</dbReference>
<evidence type="ECO:0000256" key="5">
    <source>
        <dbReference type="ARBA" id="ARBA00022723"/>
    </source>
</evidence>
<dbReference type="InParanoid" id="A0A1I7VHF2"/>
<dbReference type="PROSITE" id="PS50179">
    <property type="entry name" value="VHS"/>
    <property type="match status" value="1"/>
</dbReference>
<dbReference type="InterPro" id="IPR011011">
    <property type="entry name" value="Znf_FYVE_PHD"/>
</dbReference>
<dbReference type="Pfam" id="PF01363">
    <property type="entry name" value="FYVE"/>
    <property type="match status" value="1"/>
</dbReference>
<dbReference type="InterPro" id="IPR013083">
    <property type="entry name" value="Znf_RING/FYVE/PHD"/>
</dbReference>
<dbReference type="Gene3D" id="1.20.5.1940">
    <property type="match status" value="1"/>
</dbReference>
<keyword evidence="6 8" id="KW-0863">Zinc-finger</keyword>
<evidence type="ECO:0000256" key="10">
    <source>
        <dbReference type="SAM" id="MobiDB-lite"/>
    </source>
</evidence>
<dbReference type="InterPro" id="IPR000306">
    <property type="entry name" value="Znf_FYVE"/>
</dbReference>